<evidence type="ECO:0000313" key="1">
    <source>
        <dbReference type="EMBL" id="CAG2064915.1"/>
    </source>
</evidence>
<proteinExistence type="predicted"/>
<keyword evidence="2" id="KW-1185">Reference proteome</keyword>
<organism evidence="1 2">
    <name type="scientific">Timema podura</name>
    <name type="common">Walking stick</name>
    <dbReference type="NCBI Taxonomy" id="61482"/>
    <lineage>
        <taxon>Eukaryota</taxon>
        <taxon>Metazoa</taxon>
        <taxon>Ecdysozoa</taxon>
        <taxon>Arthropoda</taxon>
        <taxon>Hexapoda</taxon>
        <taxon>Insecta</taxon>
        <taxon>Pterygota</taxon>
        <taxon>Neoptera</taxon>
        <taxon>Polyneoptera</taxon>
        <taxon>Phasmatodea</taxon>
        <taxon>Timematodea</taxon>
        <taxon>Timematoidea</taxon>
        <taxon>Timematidae</taxon>
        <taxon>Timema</taxon>
    </lineage>
</organism>
<gene>
    <name evidence="1" type="ORF">TPAB3V08_LOCUS11859</name>
</gene>
<protein>
    <submittedName>
        <fullName evidence="1">Uncharacterized protein</fullName>
    </submittedName>
</protein>
<comment type="caution">
    <text evidence="1">The sequence shown here is derived from an EMBL/GenBank/DDBJ whole genome shotgun (WGS) entry which is preliminary data.</text>
</comment>
<dbReference type="EMBL" id="CAJPIN010037982">
    <property type="protein sequence ID" value="CAG2064915.1"/>
    <property type="molecule type" value="Genomic_DNA"/>
</dbReference>
<accession>A0ABN7PHJ5</accession>
<dbReference type="Proteomes" id="UP001153148">
    <property type="component" value="Unassembled WGS sequence"/>
</dbReference>
<evidence type="ECO:0000313" key="2">
    <source>
        <dbReference type="Proteomes" id="UP001153148"/>
    </source>
</evidence>
<name>A0ABN7PHJ5_TIMPD</name>
<sequence length="229" mass="25984">MLWRDREPILWQKSLRLKAREVCLALFSLCWCKIKQGKVETSDVPRCERSLFVTPSEEDALQADWHPPIWTMLRHWRLGFQREPPSINLMLTEGEVPPHKLYLPLYFRGDHLSRVGVDLNISIPRPIASCLSPTFSSPCSRGVYPGPYLGYATPLCACTIVSGIAGQLAVLHNETFFNESLRLCQMLPGALRTYCDSIVQTLEPIFTDRLANILSFLINILTLNTVLQA</sequence>
<reference evidence="1" key="1">
    <citation type="submission" date="2021-03" db="EMBL/GenBank/DDBJ databases">
        <authorList>
            <person name="Tran Van P."/>
        </authorList>
    </citation>
    <scope>NUCLEOTIDE SEQUENCE</scope>
</reference>